<dbReference type="CDD" id="cd00018">
    <property type="entry name" value="AP2"/>
    <property type="match status" value="1"/>
</dbReference>
<protein>
    <recommendedName>
        <fullName evidence="7">AP2/ERF domain-containing protein</fullName>
    </recommendedName>
</protein>
<comment type="caution">
    <text evidence="8">The sequence shown here is derived from an EMBL/GenBank/DDBJ whole genome shotgun (WGS) entry which is preliminary data.</text>
</comment>
<dbReference type="AlphaFoldDB" id="A0AAD5ZM91"/>
<dbReference type="InterPro" id="IPR016177">
    <property type="entry name" value="DNA-bd_dom_sf"/>
</dbReference>
<evidence type="ECO:0000313" key="9">
    <source>
        <dbReference type="Proteomes" id="UP001210211"/>
    </source>
</evidence>
<keyword evidence="2" id="KW-0805">Transcription regulation</keyword>
<keyword evidence="4" id="KW-0804">Transcription</keyword>
<dbReference type="InterPro" id="IPR001471">
    <property type="entry name" value="AP2/ERF_dom"/>
</dbReference>
<evidence type="ECO:0000313" key="8">
    <source>
        <dbReference type="EMBL" id="KAJ3700410.1"/>
    </source>
</evidence>
<feature type="compositionally biased region" description="Polar residues" evidence="6">
    <location>
        <begin position="77"/>
        <end position="101"/>
    </location>
</feature>
<name>A0AAD5ZM91_9POAL</name>
<dbReference type="Proteomes" id="UP001210211">
    <property type="component" value="Unassembled WGS sequence"/>
</dbReference>
<dbReference type="InterPro" id="IPR044808">
    <property type="entry name" value="ERF_plant"/>
</dbReference>
<feature type="compositionally biased region" description="Low complexity" evidence="6">
    <location>
        <begin position="50"/>
        <end position="59"/>
    </location>
</feature>
<keyword evidence="5" id="KW-0539">Nucleus</keyword>
<dbReference type="GO" id="GO:0003677">
    <property type="term" value="F:DNA binding"/>
    <property type="evidence" value="ECO:0007669"/>
    <property type="project" value="UniProtKB-KW"/>
</dbReference>
<evidence type="ECO:0000259" key="7">
    <source>
        <dbReference type="PROSITE" id="PS51032"/>
    </source>
</evidence>
<reference evidence="8 9" key="1">
    <citation type="journal article" date="2022" name="Cell">
        <title>Repeat-based holocentromeres influence genome architecture and karyotype evolution.</title>
        <authorList>
            <person name="Hofstatter P.G."/>
            <person name="Thangavel G."/>
            <person name="Lux T."/>
            <person name="Neumann P."/>
            <person name="Vondrak T."/>
            <person name="Novak P."/>
            <person name="Zhang M."/>
            <person name="Costa L."/>
            <person name="Castellani M."/>
            <person name="Scott A."/>
            <person name="Toegelov H."/>
            <person name="Fuchs J."/>
            <person name="Mata-Sucre Y."/>
            <person name="Dias Y."/>
            <person name="Vanzela A.L.L."/>
            <person name="Huettel B."/>
            <person name="Almeida C.C.S."/>
            <person name="Simkova H."/>
            <person name="Souza G."/>
            <person name="Pedrosa-Harand A."/>
            <person name="Macas J."/>
            <person name="Mayer K.F.X."/>
            <person name="Houben A."/>
            <person name="Marques A."/>
        </authorList>
    </citation>
    <scope>NUCLEOTIDE SEQUENCE [LARGE SCALE GENOMIC DNA]</scope>
    <source>
        <strain evidence="8">RhyTen1mFocal</strain>
    </source>
</reference>
<dbReference type="EMBL" id="JAMRDG010000001">
    <property type="protein sequence ID" value="KAJ3700410.1"/>
    <property type="molecule type" value="Genomic_DNA"/>
</dbReference>
<feature type="domain" description="AP2/ERF" evidence="7">
    <location>
        <begin position="105"/>
        <end position="162"/>
    </location>
</feature>
<dbReference type="InterPro" id="IPR036955">
    <property type="entry name" value="AP2/ERF_dom_sf"/>
</dbReference>
<keyword evidence="3" id="KW-0238">DNA-binding</keyword>
<dbReference type="PANTHER" id="PTHR31190:SF473">
    <property type="entry name" value="OS05G0437100 PROTEIN"/>
    <property type="match status" value="1"/>
</dbReference>
<organism evidence="8 9">
    <name type="scientific">Rhynchospora tenuis</name>
    <dbReference type="NCBI Taxonomy" id="198213"/>
    <lineage>
        <taxon>Eukaryota</taxon>
        <taxon>Viridiplantae</taxon>
        <taxon>Streptophyta</taxon>
        <taxon>Embryophyta</taxon>
        <taxon>Tracheophyta</taxon>
        <taxon>Spermatophyta</taxon>
        <taxon>Magnoliopsida</taxon>
        <taxon>Liliopsida</taxon>
        <taxon>Poales</taxon>
        <taxon>Cyperaceae</taxon>
        <taxon>Cyperoideae</taxon>
        <taxon>Rhynchosporeae</taxon>
        <taxon>Rhynchospora</taxon>
    </lineage>
</organism>
<evidence type="ECO:0000256" key="6">
    <source>
        <dbReference type="SAM" id="MobiDB-lite"/>
    </source>
</evidence>
<sequence>MAHTHLQKGGMQKPAEGDNLCPPLMLTEHGQKTEMSVMVSALTRVISADHSSASNSCSDGRNPNIKNESSFDALPSAVSTHNCNPSLADPSSLTTSTSEQAPTRKYRGVRRRPWGKWAAEIRDPHKAARVWLGTFETAEAAAQAYDAAALNFRGSKAKLNFPEKVTLLFQPGDCLSAYQGPISGNSNGTENNLA</sequence>
<dbReference type="PRINTS" id="PR00367">
    <property type="entry name" value="ETHRSPELEMNT"/>
</dbReference>
<evidence type="ECO:0000256" key="2">
    <source>
        <dbReference type="ARBA" id="ARBA00023015"/>
    </source>
</evidence>
<dbReference type="Gene3D" id="3.30.730.10">
    <property type="entry name" value="AP2/ERF domain"/>
    <property type="match status" value="1"/>
</dbReference>
<dbReference type="Pfam" id="PF00847">
    <property type="entry name" value="AP2"/>
    <property type="match status" value="1"/>
</dbReference>
<dbReference type="GO" id="GO:0009873">
    <property type="term" value="P:ethylene-activated signaling pathway"/>
    <property type="evidence" value="ECO:0007669"/>
    <property type="project" value="InterPro"/>
</dbReference>
<dbReference type="FunFam" id="3.30.730.10:FF:000001">
    <property type="entry name" value="Ethylene-responsive transcription factor 2"/>
    <property type="match status" value="1"/>
</dbReference>
<evidence type="ECO:0000256" key="3">
    <source>
        <dbReference type="ARBA" id="ARBA00023125"/>
    </source>
</evidence>
<dbReference type="PROSITE" id="PS51032">
    <property type="entry name" value="AP2_ERF"/>
    <property type="match status" value="1"/>
</dbReference>
<dbReference type="GO" id="GO:0005634">
    <property type="term" value="C:nucleus"/>
    <property type="evidence" value="ECO:0007669"/>
    <property type="project" value="UniProtKB-SubCell"/>
</dbReference>
<feature type="region of interest" description="Disordered" evidence="6">
    <location>
        <begin position="50"/>
        <end position="108"/>
    </location>
</feature>
<evidence type="ECO:0000256" key="1">
    <source>
        <dbReference type="ARBA" id="ARBA00004123"/>
    </source>
</evidence>
<gene>
    <name evidence="8" type="ORF">LUZ61_004115</name>
</gene>
<keyword evidence="9" id="KW-1185">Reference proteome</keyword>
<accession>A0AAD5ZM91</accession>
<evidence type="ECO:0000256" key="4">
    <source>
        <dbReference type="ARBA" id="ARBA00023163"/>
    </source>
</evidence>
<comment type="subcellular location">
    <subcellularLocation>
        <location evidence="1">Nucleus</location>
    </subcellularLocation>
</comment>
<evidence type="ECO:0000256" key="5">
    <source>
        <dbReference type="ARBA" id="ARBA00023242"/>
    </source>
</evidence>
<dbReference type="GO" id="GO:0003700">
    <property type="term" value="F:DNA-binding transcription factor activity"/>
    <property type="evidence" value="ECO:0007669"/>
    <property type="project" value="InterPro"/>
</dbReference>
<dbReference type="PANTHER" id="PTHR31190">
    <property type="entry name" value="DNA-BINDING DOMAIN"/>
    <property type="match status" value="1"/>
</dbReference>
<dbReference type="SMART" id="SM00380">
    <property type="entry name" value="AP2"/>
    <property type="match status" value="1"/>
</dbReference>
<proteinExistence type="predicted"/>
<feature type="region of interest" description="Disordered" evidence="6">
    <location>
        <begin position="1"/>
        <end position="25"/>
    </location>
</feature>
<dbReference type="SUPFAM" id="SSF54171">
    <property type="entry name" value="DNA-binding domain"/>
    <property type="match status" value="1"/>
</dbReference>